<dbReference type="Gene3D" id="2.40.50.100">
    <property type="match status" value="2"/>
</dbReference>
<dbReference type="EMBL" id="JADIMT010000076">
    <property type="protein sequence ID" value="MBO8436656.1"/>
    <property type="molecule type" value="Genomic_DNA"/>
</dbReference>
<dbReference type="PANTHER" id="PTHR19376">
    <property type="entry name" value="DNA-DIRECTED RNA POLYMERASE"/>
    <property type="match status" value="1"/>
</dbReference>
<accession>A0A9D9H525</accession>
<keyword evidence="4" id="KW-0548">Nucleotidyltransferase</keyword>
<name>A0A9D9H525_9SPIO</name>
<sequence>SEPIIAEEGGMVEEMNDFVEDKSYRRIFNEAGDTEMVVVPGSHLGAFRPSVLVRTDSGEFNQYQIPGGAYMVVKEKGERVEAGDIIAKVSKDSTTTKDIAGGLPQVDSLFEARHGKVSSSNKVNPIILARVTGTVMSVQAGAANGSTTTVTIRDAFGALHPHKVYTKDALLLVREGDEVKAGEPLCDEPVTSREVLDVLGENAVLSFLVNEIQKVYRMQGVEINEKHLGIIIRQMLRKVEIVRAGDTQFVKMQRVDKNLFDRVNAEMKKQGKTPAIARPVLQGVSEAALSVDSFISAASFLSTTRVLTNAAIAGKKDELRGLKENVIVGHLIPAGTGMKRYRSVRLEEDEKLLELQKEVDRARKEQKVDTSAYADDFDAEELGDMKTVGEVVDSDMVPEEE</sequence>
<evidence type="ECO:0000259" key="7">
    <source>
        <dbReference type="Pfam" id="PF04998"/>
    </source>
</evidence>
<reference evidence="8" key="2">
    <citation type="journal article" date="2021" name="PeerJ">
        <title>Extensive microbial diversity within the chicken gut microbiome revealed by metagenomics and culture.</title>
        <authorList>
            <person name="Gilroy R."/>
            <person name="Ravi A."/>
            <person name="Getino M."/>
            <person name="Pursley I."/>
            <person name="Horton D.L."/>
            <person name="Alikhan N.F."/>
            <person name="Baker D."/>
            <person name="Gharbi K."/>
            <person name="Hall N."/>
            <person name="Watson M."/>
            <person name="Adriaenssens E.M."/>
            <person name="Foster-Nyarko E."/>
            <person name="Jarju S."/>
            <person name="Secka A."/>
            <person name="Antonio M."/>
            <person name="Oren A."/>
            <person name="Chaudhuri R.R."/>
            <person name="La Ragione R."/>
            <person name="Hildebrand F."/>
            <person name="Pallen M.J."/>
        </authorList>
    </citation>
    <scope>NUCLEOTIDE SEQUENCE</scope>
    <source>
        <strain evidence="8">7293</strain>
    </source>
</reference>
<evidence type="ECO:0000256" key="6">
    <source>
        <dbReference type="ARBA" id="ARBA00048552"/>
    </source>
</evidence>
<feature type="domain" description="RNA polymerase Rpb1" evidence="7">
    <location>
        <begin position="167"/>
        <end position="250"/>
    </location>
</feature>
<dbReference type="CDD" id="cd02655">
    <property type="entry name" value="RNAP_beta'_C"/>
    <property type="match status" value="1"/>
</dbReference>
<evidence type="ECO:0000256" key="5">
    <source>
        <dbReference type="ARBA" id="ARBA00023163"/>
    </source>
</evidence>
<evidence type="ECO:0000256" key="4">
    <source>
        <dbReference type="ARBA" id="ARBA00022695"/>
    </source>
</evidence>
<reference evidence="8" key="1">
    <citation type="submission" date="2020-10" db="EMBL/GenBank/DDBJ databases">
        <authorList>
            <person name="Gilroy R."/>
        </authorList>
    </citation>
    <scope>NUCLEOTIDE SEQUENCE</scope>
    <source>
        <strain evidence="8">7293</strain>
    </source>
</reference>
<evidence type="ECO:0000256" key="3">
    <source>
        <dbReference type="ARBA" id="ARBA00022679"/>
    </source>
</evidence>
<feature type="non-terminal residue" evidence="8">
    <location>
        <position position="1"/>
    </location>
</feature>
<dbReference type="PANTHER" id="PTHR19376:SF54">
    <property type="entry name" value="DNA-DIRECTED RNA POLYMERASE SUBUNIT BETA"/>
    <property type="match status" value="1"/>
</dbReference>
<dbReference type="GO" id="GO:0006351">
    <property type="term" value="P:DNA-templated transcription"/>
    <property type="evidence" value="ECO:0007669"/>
    <property type="project" value="InterPro"/>
</dbReference>
<dbReference type="SUPFAM" id="SSF64484">
    <property type="entry name" value="beta and beta-prime subunits of DNA dependent RNA-polymerase"/>
    <property type="match status" value="1"/>
</dbReference>
<proteinExistence type="predicted"/>
<dbReference type="Gene3D" id="1.10.1790.20">
    <property type="match status" value="1"/>
</dbReference>
<dbReference type="Pfam" id="PF04998">
    <property type="entry name" value="RNA_pol_Rpb1_5"/>
    <property type="match status" value="1"/>
</dbReference>
<dbReference type="InterPro" id="IPR007081">
    <property type="entry name" value="RNA_pol_Rpb1_5"/>
</dbReference>
<dbReference type="GO" id="GO:0003899">
    <property type="term" value="F:DNA-directed RNA polymerase activity"/>
    <property type="evidence" value="ECO:0007669"/>
    <property type="project" value="UniProtKB-EC"/>
</dbReference>
<protein>
    <recommendedName>
        <fullName evidence="1">DNA-directed RNA polymerase</fullName>
        <ecNumber evidence="1">2.7.7.6</ecNumber>
    </recommendedName>
</protein>
<comment type="catalytic activity">
    <reaction evidence="6">
        <text>RNA(n) + a ribonucleoside 5'-triphosphate = RNA(n+1) + diphosphate</text>
        <dbReference type="Rhea" id="RHEA:21248"/>
        <dbReference type="Rhea" id="RHEA-COMP:14527"/>
        <dbReference type="Rhea" id="RHEA-COMP:17342"/>
        <dbReference type="ChEBI" id="CHEBI:33019"/>
        <dbReference type="ChEBI" id="CHEBI:61557"/>
        <dbReference type="ChEBI" id="CHEBI:140395"/>
        <dbReference type="EC" id="2.7.7.6"/>
    </reaction>
</comment>
<dbReference type="GO" id="GO:0003677">
    <property type="term" value="F:DNA binding"/>
    <property type="evidence" value="ECO:0007669"/>
    <property type="project" value="InterPro"/>
</dbReference>
<dbReference type="Proteomes" id="UP000823615">
    <property type="component" value="Unassembled WGS sequence"/>
</dbReference>
<gene>
    <name evidence="8" type="ORF">IAA97_06725</name>
</gene>
<dbReference type="InterPro" id="IPR045867">
    <property type="entry name" value="DNA-dir_RpoC_beta_prime"/>
</dbReference>
<keyword evidence="5" id="KW-0804">Transcription</keyword>
<evidence type="ECO:0000313" key="8">
    <source>
        <dbReference type="EMBL" id="MBO8436656.1"/>
    </source>
</evidence>
<evidence type="ECO:0000256" key="2">
    <source>
        <dbReference type="ARBA" id="ARBA00022478"/>
    </source>
</evidence>
<dbReference type="AlphaFoldDB" id="A0A9D9H525"/>
<dbReference type="GO" id="GO:0000428">
    <property type="term" value="C:DNA-directed RNA polymerase complex"/>
    <property type="evidence" value="ECO:0007669"/>
    <property type="project" value="UniProtKB-KW"/>
</dbReference>
<keyword evidence="3" id="KW-0808">Transferase</keyword>
<evidence type="ECO:0000256" key="1">
    <source>
        <dbReference type="ARBA" id="ARBA00012418"/>
    </source>
</evidence>
<dbReference type="EC" id="2.7.7.6" evidence="1"/>
<organism evidence="8 9">
    <name type="scientific">Candidatus Ornithospirochaeta stercoripullorum</name>
    <dbReference type="NCBI Taxonomy" id="2840899"/>
    <lineage>
        <taxon>Bacteria</taxon>
        <taxon>Pseudomonadati</taxon>
        <taxon>Spirochaetota</taxon>
        <taxon>Spirochaetia</taxon>
        <taxon>Spirochaetales</taxon>
        <taxon>Spirochaetaceae</taxon>
        <taxon>Spirochaetaceae incertae sedis</taxon>
        <taxon>Candidatus Ornithospirochaeta</taxon>
    </lineage>
</organism>
<keyword evidence="2 8" id="KW-0240">DNA-directed RNA polymerase</keyword>
<evidence type="ECO:0000313" key="9">
    <source>
        <dbReference type="Proteomes" id="UP000823615"/>
    </source>
</evidence>
<comment type="caution">
    <text evidence="8">The sequence shown here is derived from an EMBL/GenBank/DDBJ whole genome shotgun (WGS) entry which is preliminary data.</text>
</comment>
<dbReference type="Gene3D" id="1.10.150.390">
    <property type="match status" value="1"/>
</dbReference>